<keyword evidence="2 6" id="KW-0812">Transmembrane</keyword>
<dbReference type="GO" id="GO:0019031">
    <property type="term" value="C:viral envelope"/>
    <property type="evidence" value="ECO:0007669"/>
    <property type="project" value="InterPro"/>
</dbReference>
<evidence type="ECO:0000256" key="6">
    <source>
        <dbReference type="SAM" id="Phobius"/>
    </source>
</evidence>
<evidence type="ECO:0000256" key="5">
    <source>
        <dbReference type="ARBA" id="ARBA00023180"/>
    </source>
</evidence>
<evidence type="ECO:0000256" key="1">
    <source>
        <dbReference type="ARBA" id="ARBA00004182"/>
    </source>
</evidence>
<keyword evidence="4 6" id="KW-0472">Membrane</keyword>
<protein>
    <submittedName>
        <fullName evidence="7">Hemagglutinin protein</fullName>
    </submittedName>
</protein>
<keyword evidence="3" id="KW-0946">Virion</keyword>
<keyword evidence="5" id="KW-0325">Glycoprotein</keyword>
<dbReference type="EMBL" id="BK067139">
    <property type="protein sequence ID" value="DBA56668.1"/>
    <property type="molecule type" value="Viral_cRNA"/>
</dbReference>
<keyword evidence="6" id="KW-1133">Transmembrane helix</keyword>
<proteinExistence type="predicted"/>
<dbReference type="InterPro" id="IPR004955">
    <property type="entry name" value="Baculovirus_Gp64"/>
</dbReference>
<evidence type="ECO:0000256" key="2">
    <source>
        <dbReference type="ARBA" id="ARBA00022692"/>
    </source>
</evidence>
<comment type="subcellular location">
    <subcellularLocation>
        <location evidence="1">Virion membrane</location>
    </subcellularLocation>
</comment>
<reference evidence="7" key="1">
    <citation type="journal article" date="2024" name="Microb. Genom.">
        <title>The hidden RNA viruses in Blattodea (cockroach and termite).</title>
        <authorList>
            <person name="Fan J."/>
            <person name="Jiang S."/>
            <person name="Li W."/>
            <person name="Li J."/>
            <person name="Pang R."/>
            <person name="Wu H."/>
        </authorList>
    </citation>
    <scope>NUCLEOTIDE SEQUENCE</scope>
    <source>
        <strain evidence="7">US2021</strain>
    </source>
</reference>
<name>A0AAT9JNA5_9ORTO</name>
<evidence type="ECO:0000313" key="7">
    <source>
        <dbReference type="EMBL" id="DBA56668.1"/>
    </source>
</evidence>
<accession>A0AAT9JNA5</accession>
<organism evidence="7">
    <name type="scientific">Blattella germanica orthomyxovirus 1</name>
    <dbReference type="NCBI Taxonomy" id="3133491"/>
    <lineage>
        <taxon>Viruses</taxon>
        <taxon>Riboviria</taxon>
        <taxon>Orthornavirae</taxon>
        <taxon>Negarnaviricota</taxon>
        <taxon>Polyploviricotina</taxon>
        <taxon>Insthoviricetes</taxon>
        <taxon>Articulavirales</taxon>
        <taxon>Orthomyxoviridae</taxon>
    </lineage>
</organism>
<evidence type="ECO:0000256" key="3">
    <source>
        <dbReference type="ARBA" id="ARBA00022844"/>
    </source>
</evidence>
<dbReference type="Pfam" id="PF03273">
    <property type="entry name" value="Baculo_gp64"/>
    <property type="match status" value="1"/>
</dbReference>
<dbReference type="GO" id="GO:0055036">
    <property type="term" value="C:virion membrane"/>
    <property type="evidence" value="ECO:0007669"/>
    <property type="project" value="UniProtKB-SubCell"/>
</dbReference>
<evidence type="ECO:0000256" key="4">
    <source>
        <dbReference type="ARBA" id="ARBA00023136"/>
    </source>
</evidence>
<dbReference type="GO" id="GO:0044003">
    <property type="term" value="P:symbiont-mediated perturbation of host process"/>
    <property type="evidence" value="ECO:0007669"/>
    <property type="project" value="InterPro"/>
</dbReference>
<feature type="transmembrane region" description="Helical" evidence="6">
    <location>
        <begin position="501"/>
        <end position="519"/>
    </location>
</feature>
<sequence>MDWKKLVFVAQIILSIAVIIEASLPTNPTTHPGKLVKNREVKQIIKLQRNTVTIESYPLTTNLYTHRRRVYWKYCYNGGNLDPNTGCSSNTEEVPASRIEEVDRWVTSGKCRTGKECPPRGWCWGSDANNMCRNHETNVDSDPGPLKWVSEEYMVFAHHSCIKSWECYFHKETVDNYVLISANNVKLGFNLPQGKFVEVKLDGKQNSYKDSDGYTHYYKLEERQLIKRNAEAICMGAENTGVICTILNDELLEGISINFAPGTYQMGHKNNLITVHGDILFIGSDGMKIVRENRNTWQFYHVQDAYGLQKSSSMQSLIEALNSIHMIQMQGIYNSIQLENYISEIESKFINLIKHLMTRDREILGKVMEKNILTVNLNEDEFVAFLNEPKLGHIEGNCKGPFIYKEGFWVKRRPEEYCEYPHSNGFNNYTLFGGANLSISLTREGTISVSARDSSMWEWLAGERWADRSHVGGYGEKDLVSDPSSSVFGMFRDPFQVVRDWISFVSSFIGWIALVLHFVKR</sequence>